<protein>
    <submittedName>
        <fullName evidence="1">Uncharacterized protein</fullName>
    </submittedName>
</protein>
<accession>A0A2U8FFB1</accession>
<dbReference type="RefSeq" id="WP_108911301.1">
    <property type="nucleotide sequence ID" value="NZ_CP021886.1"/>
</dbReference>
<evidence type="ECO:0000313" key="2">
    <source>
        <dbReference type="Proteomes" id="UP000244890"/>
    </source>
</evidence>
<dbReference type="KEGG" id="had:CDV25_06720"/>
<reference evidence="1 2" key="1">
    <citation type="submission" date="2017-06" db="EMBL/GenBank/DDBJ databases">
        <title>Complete genome of Helicobacter apodemus.</title>
        <authorList>
            <person name="Cho S."/>
        </authorList>
    </citation>
    <scope>NUCLEOTIDE SEQUENCE [LARGE SCALE GENOMIC DNA]</scope>
    <source>
        <strain evidence="2">SNUVETPUB-15-01</strain>
    </source>
</reference>
<dbReference type="Proteomes" id="UP000244890">
    <property type="component" value="Chromosome"/>
</dbReference>
<name>A0A2U8FFB1_9HELI</name>
<dbReference type="OrthoDB" id="9998353at2"/>
<dbReference type="AlphaFoldDB" id="A0A2U8FFB1"/>
<gene>
    <name evidence="1" type="ORF">CDV25_06720</name>
</gene>
<sequence length="68" mass="8069">MTSEKEIVEFLLRNLVDIGEGNSITKTLPKLATFDETTQEWNLKSEVQILQEMRLNYKSKIKIKEIRW</sequence>
<dbReference type="EMBL" id="CP021886">
    <property type="protein sequence ID" value="AWI34487.1"/>
    <property type="molecule type" value="Genomic_DNA"/>
</dbReference>
<proteinExistence type="predicted"/>
<organism evidence="1 2">
    <name type="scientific">Helicobacter apodemus</name>
    <dbReference type="NCBI Taxonomy" id="135569"/>
    <lineage>
        <taxon>Bacteria</taxon>
        <taxon>Pseudomonadati</taxon>
        <taxon>Campylobacterota</taxon>
        <taxon>Epsilonproteobacteria</taxon>
        <taxon>Campylobacterales</taxon>
        <taxon>Helicobacteraceae</taxon>
        <taxon>Helicobacter</taxon>
    </lineage>
</organism>
<evidence type="ECO:0000313" key="1">
    <source>
        <dbReference type="EMBL" id="AWI34487.1"/>
    </source>
</evidence>